<dbReference type="SMART" id="SM00054">
    <property type="entry name" value="EFh"/>
    <property type="match status" value="1"/>
</dbReference>
<dbReference type="Proteomes" id="UP000660262">
    <property type="component" value="Unassembled WGS sequence"/>
</dbReference>
<organism evidence="8 9">
    <name type="scientific">Pycnococcus provasolii</name>
    <dbReference type="NCBI Taxonomy" id="41880"/>
    <lineage>
        <taxon>Eukaryota</taxon>
        <taxon>Viridiplantae</taxon>
        <taxon>Chlorophyta</taxon>
        <taxon>Pseudoscourfieldiophyceae</taxon>
        <taxon>Pseudoscourfieldiales</taxon>
        <taxon>Pycnococcaceae</taxon>
        <taxon>Pycnococcus</taxon>
    </lineage>
</organism>
<dbReference type="OrthoDB" id="430821at2759"/>
<dbReference type="PROSITE" id="PS00018">
    <property type="entry name" value="EF_HAND_1"/>
    <property type="match status" value="1"/>
</dbReference>
<keyword evidence="4 6" id="KW-1133">Transmembrane helix</keyword>
<dbReference type="PANTHER" id="PTHR21706">
    <property type="entry name" value="TRANSMEMBRANE PROTEIN 65"/>
    <property type="match status" value="1"/>
</dbReference>
<dbReference type="PANTHER" id="PTHR21706:SF15">
    <property type="entry name" value="TRANSMEMBRANE PROTEIN 65"/>
    <property type="match status" value="1"/>
</dbReference>
<comment type="subcellular location">
    <subcellularLocation>
        <location evidence="1">Membrane</location>
        <topology evidence="1">Multi-pass membrane protein</topology>
    </subcellularLocation>
</comment>
<evidence type="ECO:0000256" key="6">
    <source>
        <dbReference type="SAM" id="Phobius"/>
    </source>
</evidence>
<evidence type="ECO:0000259" key="7">
    <source>
        <dbReference type="PROSITE" id="PS50222"/>
    </source>
</evidence>
<feature type="transmembrane region" description="Helical" evidence="6">
    <location>
        <begin position="184"/>
        <end position="207"/>
    </location>
</feature>
<keyword evidence="9" id="KW-1185">Reference proteome</keyword>
<dbReference type="Pfam" id="PF10507">
    <property type="entry name" value="TMEM65"/>
    <property type="match status" value="1"/>
</dbReference>
<dbReference type="GO" id="GO:0005739">
    <property type="term" value="C:mitochondrion"/>
    <property type="evidence" value="ECO:0007669"/>
    <property type="project" value="TreeGrafter"/>
</dbReference>
<keyword evidence="3" id="KW-0106">Calcium</keyword>
<evidence type="ECO:0000256" key="1">
    <source>
        <dbReference type="ARBA" id="ARBA00004141"/>
    </source>
</evidence>
<feature type="domain" description="EF-hand" evidence="7">
    <location>
        <begin position="42"/>
        <end position="77"/>
    </location>
</feature>
<evidence type="ECO:0000313" key="9">
    <source>
        <dbReference type="Proteomes" id="UP000660262"/>
    </source>
</evidence>
<gene>
    <name evidence="8" type="ORF">PPROV_000978200</name>
</gene>
<evidence type="ECO:0000256" key="5">
    <source>
        <dbReference type="ARBA" id="ARBA00023136"/>
    </source>
</evidence>
<dbReference type="SUPFAM" id="SSF47473">
    <property type="entry name" value="EF-hand"/>
    <property type="match status" value="1"/>
</dbReference>
<dbReference type="InterPro" id="IPR019537">
    <property type="entry name" value="TMEM65"/>
</dbReference>
<proteinExistence type="predicted"/>
<name>A0A830HVA8_9CHLO</name>
<dbReference type="InterPro" id="IPR002048">
    <property type="entry name" value="EF_hand_dom"/>
</dbReference>
<dbReference type="InterPro" id="IPR018247">
    <property type="entry name" value="EF_Hand_1_Ca_BS"/>
</dbReference>
<dbReference type="EMBL" id="BNJQ01000032">
    <property type="protein sequence ID" value="GHP11052.1"/>
    <property type="molecule type" value="Genomic_DNA"/>
</dbReference>
<dbReference type="GO" id="GO:0016020">
    <property type="term" value="C:membrane"/>
    <property type="evidence" value="ECO:0007669"/>
    <property type="project" value="UniProtKB-SubCell"/>
</dbReference>
<keyword evidence="5 6" id="KW-0472">Membrane</keyword>
<feature type="transmembrane region" description="Helical" evidence="6">
    <location>
        <begin position="91"/>
        <end position="109"/>
    </location>
</feature>
<evidence type="ECO:0000313" key="8">
    <source>
        <dbReference type="EMBL" id="GHP11052.1"/>
    </source>
</evidence>
<reference evidence="8" key="1">
    <citation type="submission" date="2020-10" db="EMBL/GenBank/DDBJ databases">
        <title>Unveiling of a novel bifunctional photoreceptor, Dualchrome1, isolated from a cosmopolitan green alga.</title>
        <authorList>
            <person name="Suzuki S."/>
            <person name="Kawachi M."/>
        </authorList>
    </citation>
    <scope>NUCLEOTIDE SEQUENCE</scope>
    <source>
        <strain evidence="8">NIES 2893</strain>
    </source>
</reference>
<dbReference type="Gene3D" id="1.10.238.10">
    <property type="entry name" value="EF-hand"/>
    <property type="match status" value="1"/>
</dbReference>
<protein>
    <recommendedName>
        <fullName evidence="7">EF-hand domain-containing protein</fullName>
    </recommendedName>
</protein>
<sequence>MGSIVAAMGIAKMGSRGIPGATRRPVLCTKRTRYSEENVCEHSHTRADQIFHSIDENGDGVVSKEEFRAFVERHKIRERHEAGDSMKTSKLITLVLVSTAIPYVGFGFMDNFIMIVAGDLIDHSLSTHLGLSTLAAAGLGNLLSDVVGVGAASSIEKRANDLGFQEPAMSDARASRSDISYARVAGAMIGVSIGCVVGMFPLGLGILPE</sequence>
<dbReference type="Pfam" id="PF13202">
    <property type="entry name" value="EF-hand_5"/>
    <property type="match status" value="1"/>
</dbReference>
<dbReference type="AlphaFoldDB" id="A0A830HVA8"/>
<comment type="caution">
    <text evidence="8">The sequence shown here is derived from an EMBL/GenBank/DDBJ whole genome shotgun (WGS) entry which is preliminary data.</text>
</comment>
<evidence type="ECO:0000256" key="4">
    <source>
        <dbReference type="ARBA" id="ARBA00022989"/>
    </source>
</evidence>
<feature type="transmembrane region" description="Helical" evidence="6">
    <location>
        <begin position="129"/>
        <end position="152"/>
    </location>
</feature>
<evidence type="ECO:0000256" key="2">
    <source>
        <dbReference type="ARBA" id="ARBA00022692"/>
    </source>
</evidence>
<evidence type="ECO:0000256" key="3">
    <source>
        <dbReference type="ARBA" id="ARBA00022837"/>
    </source>
</evidence>
<dbReference type="GO" id="GO:0005509">
    <property type="term" value="F:calcium ion binding"/>
    <property type="evidence" value="ECO:0007669"/>
    <property type="project" value="InterPro"/>
</dbReference>
<keyword evidence="2 6" id="KW-0812">Transmembrane</keyword>
<accession>A0A830HVA8</accession>
<dbReference type="InterPro" id="IPR011992">
    <property type="entry name" value="EF-hand-dom_pair"/>
</dbReference>
<dbReference type="PROSITE" id="PS50222">
    <property type="entry name" value="EF_HAND_2"/>
    <property type="match status" value="1"/>
</dbReference>